<evidence type="ECO:0000256" key="2">
    <source>
        <dbReference type="SAM" id="SignalP"/>
    </source>
</evidence>
<keyword evidence="4" id="KW-1185">Reference proteome</keyword>
<dbReference type="Proteomes" id="UP000509704">
    <property type="component" value="Chromosome 6"/>
</dbReference>
<keyword evidence="1" id="KW-0472">Membrane</keyword>
<dbReference type="EMBL" id="CP058609">
    <property type="protein sequence ID" value="QLG73632.1"/>
    <property type="molecule type" value="Genomic_DNA"/>
</dbReference>
<evidence type="ECO:0008006" key="5">
    <source>
        <dbReference type="Google" id="ProtNLM"/>
    </source>
</evidence>
<keyword evidence="1" id="KW-0812">Transmembrane</keyword>
<gene>
    <name evidence="3" type="ORF">HG535_0F01430</name>
</gene>
<dbReference type="RefSeq" id="XP_037145358.1">
    <property type="nucleotide sequence ID" value="XM_037289463.1"/>
</dbReference>
<dbReference type="AlphaFoldDB" id="A0A7H9B7D4"/>
<feature type="transmembrane region" description="Helical" evidence="1">
    <location>
        <begin position="245"/>
        <end position="278"/>
    </location>
</feature>
<sequence length="285" mass="32360">MRLIILCWGTLIILLQATKLCAYDYQVSSFTTSVLDRLNNAEGDKVSINFMELLTIISNESGEKRLIASKVIDTAEEIIISGDNKEASPNKLHRFKILCDEIMFLEQVFSSELNNHKWSSQFFHKKSLTRIIKTYIAYESYVLKRISEQTNASYSKTLRDVTKHLLSCKNALLAGVRTLQLMHTAKGNEIHDLVTANFHSGDTSSINGENLVYAIMPQKGNQTQEIASDITYLRQNFLVLVKSGVFMMLCAAVRVYFCAFTFGAMMMSSSVIWMLVYLQLMDKEL</sequence>
<evidence type="ECO:0000313" key="4">
    <source>
        <dbReference type="Proteomes" id="UP000509704"/>
    </source>
</evidence>
<dbReference type="KEGG" id="zmk:HG535_0F01430"/>
<protein>
    <recommendedName>
        <fullName evidence="5">Protein BIG1</fullName>
    </recommendedName>
</protein>
<evidence type="ECO:0000256" key="1">
    <source>
        <dbReference type="SAM" id="Phobius"/>
    </source>
</evidence>
<feature type="signal peptide" evidence="2">
    <location>
        <begin position="1"/>
        <end position="17"/>
    </location>
</feature>
<keyword evidence="2" id="KW-0732">Signal</keyword>
<feature type="chain" id="PRO_5028876857" description="Protein BIG1" evidence="2">
    <location>
        <begin position="18"/>
        <end position="285"/>
    </location>
</feature>
<proteinExistence type="predicted"/>
<name>A0A7H9B7D4_ZYGMR</name>
<organism evidence="3 4">
    <name type="scientific">Zygotorulaspora mrakii</name>
    <name type="common">Zygosaccharomyces mrakii</name>
    <dbReference type="NCBI Taxonomy" id="42260"/>
    <lineage>
        <taxon>Eukaryota</taxon>
        <taxon>Fungi</taxon>
        <taxon>Dikarya</taxon>
        <taxon>Ascomycota</taxon>
        <taxon>Saccharomycotina</taxon>
        <taxon>Saccharomycetes</taxon>
        <taxon>Saccharomycetales</taxon>
        <taxon>Saccharomycetaceae</taxon>
        <taxon>Zygotorulaspora</taxon>
    </lineage>
</organism>
<reference evidence="3 4" key="1">
    <citation type="submission" date="2020-07" db="EMBL/GenBank/DDBJ databases">
        <title>The yeast mating-type switching endonuclease HO is a domesticated member of an unorthodox homing genetic element family.</title>
        <authorList>
            <person name="Coughlan A.Y."/>
            <person name="Lombardi L."/>
            <person name="Braun-Galleani S."/>
            <person name="Martos A.R."/>
            <person name="Galeote V."/>
            <person name="Bigey F."/>
            <person name="Dequin S."/>
            <person name="Byrne K.P."/>
            <person name="Wolfe K.H."/>
        </authorList>
    </citation>
    <scope>NUCLEOTIDE SEQUENCE [LARGE SCALE GENOMIC DNA]</scope>
    <source>
        <strain evidence="3 4">NRRL Y-6702</strain>
    </source>
</reference>
<keyword evidence="1" id="KW-1133">Transmembrane helix</keyword>
<dbReference type="GeneID" id="59237391"/>
<accession>A0A7H9B7D4</accession>
<dbReference type="OrthoDB" id="4065602at2759"/>
<evidence type="ECO:0000313" key="3">
    <source>
        <dbReference type="EMBL" id="QLG73632.1"/>
    </source>
</evidence>